<dbReference type="AlphaFoldDB" id="A0A3N6LSQ8"/>
<protein>
    <submittedName>
        <fullName evidence="5">Bacterio-opsin activator</fullName>
    </submittedName>
</protein>
<gene>
    <name evidence="5" type="ORF">EA462_01975</name>
</gene>
<organism evidence="5 6">
    <name type="scientific">Natrarchaeobius halalkaliphilus</name>
    <dbReference type="NCBI Taxonomy" id="1679091"/>
    <lineage>
        <taxon>Archaea</taxon>
        <taxon>Methanobacteriati</taxon>
        <taxon>Methanobacteriota</taxon>
        <taxon>Stenosarchaea group</taxon>
        <taxon>Halobacteria</taxon>
        <taxon>Halobacteriales</taxon>
        <taxon>Natrialbaceae</taxon>
        <taxon>Natrarchaeobius</taxon>
    </lineage>
</organism>
<evidence type="ECO:0000313" key="6">
    <source>
        <dbReference type="Proteomes" id="UP000273828"/>
    </source>
</evidence>
<dbReference type="EMBL" id="REFY01000001">
    <property type="protein sequence ID" value="RQG93003.1"/>
    <property type="molecule type" value="Genomic_DNA"/>
</dbReference>
<evidence type="ECO:0000256" key="1">
    <source>
        <dbReference type="ARBA" id="ARBA00023015"/>
    </source>
</evidence>
<dbReference type="InterPro" id="IPR036388">
    <property type="entry name" value="WH-like_DNA-bd_sf"/>
</dbReference>
<dbReference type="OrthoDB" id="168808at2157"/>
<comment type="caution">
    <text evidence="5">The sequence shown here is derived from an EMBL/GenBank/DDBJ whole genome shotgun (WGS) entry which is preliminary data.</text>
</comment>
<evidence type="ECO:0000256" key="2">
    <source>
        <dbReference type="ARBA" id="ARBA00023163"/>
    </source>
</evidence>
<proteinExistence type="predicted"/>
<dbReference type="PANTHER" id="PTHR34236">
    <property type="entry name" value="DIMETHYL SULFOXIDE REDUCTASE TRANSCRIPTIONAL ACTIVATOR"/>
    <property type="match status" value="1"/>
</dbReference>
<keyword evidence="6" id="KW-1185">Reference proteome</keyword>
<evidence type="ECO:0000259" key="3">
    <source>
        <dbReference type="Pfam" id="PF04967"/>
    </source>
</evidence>
<dbReference type="Pfam" id="PF04967">
    <property type="entry name" value="HTH_10"/>
    <property type="match status" value="1"/>
</dbReference>
<evidence type="ECO:0000313" key="5">
    <source>
        <dbReference type="EMBL" id="RQG93003.1"/>
    </source>
</evidence>
<name>A0A3N6LSQ8_9EURY</name>
<feature type="domain" description="DmsR-like N-terminal" evidence="4">
    <location>
        <begin position="1"/>
        <end position="139"/>
    </location>
</feature>
<reference evidence="5 6" key="1">
    <citation type="submission" date="2018-10" db="EMBL/GenBank/DDBJ databases">
        <title>Natrarchaeobius chitinivorans gen. nov., sp. nov., and Natrarchaeobius haloalkaliphilus sp. nov., alkaliphilic, chitin-utilizing haloarchaea from hypersaline alkaline lakes.</title>
        <authorList>
            <person name="Sorokin D.Y."/>
            <person name="Elcheninov A.G."/>
            <person name="Kostrikina N.A."/>
            <person name="Bale N.J."/>
            <person name="Sinninghe Damste J.S."/>
            <person name="Khijniak T.V."/>
            <person name="Kublanov I.V."/>
            <person name="Toshchakov S.V."/>
        </authorList>
    </citation>
    <scope>NUCLEOTIDE SEQUENCE [LARGE SCALE GENOMIC DNA]</scope>
    <source>
        <strain evidence="5 6">AArcht-Sl</strain>
    </source>
</reference>
<feature type="domain" description="HTH bat-type" evidence="3">
    <location>
        <begin position="156"/>
        <end position="208"/>
    </location>
</feature>
<dbReference type="PANTHER" id="PTHR34236:SF1">
    <property type="entry name" value="DIMETHYL SULFOXIDE REDUCTASE TRANSCRIPTIONAL ACTIVATOR"/>
    <property type="match status" value="1"/>
</dbReference>
<sequence length="213" mass="22651">MTGFRATVVVHEPTDCPVASVSAASDDSIGSVNWTRASDGVTVEEFDAPRATALEDATLDVEVTRLRSDGDGGVYRFERERDDCACEVVEGLGTPISSVRAQDGSLLISFRTGDLEEVAVVVEGLRDRFEGVVVEELTRGAAGAGGDRAIVDLDALTPRQREVLETAHEMGYFAYPKGANATEVAEELGVARSTFSEHLAAAQTKLMAAVLDE</sequence>
<dbReference type="RefSeq" id="WP_124176889.1">
    <property type="nucleotide sequence ID" value="NZ_REFY01000001.1"/>
</dbReference>
<dbReference type="InterPro" id="IPR056433">
    <property type="entry name" value="DmsR-like_N"/>
</dbReference>
<dbReference type="InterPro" id="IPR007050">
    <property type="entry name" value="HTH_bacterioopsin"/>
</dbReference>
<evidence type="ECO:0000259" key="4">
    <source>
        <dbReference type="Pfam" id="PF24277"/>
    </source>
</evidence>
<keyword evidence="1" id="KW-0805">Transcription regulation</keyword>
<dbReference type="Gene3D" id="1.10.10.10">
    <property type="entry name" value="Winged helix-like DNA-binding domain superfamily/Winged helix DNA-binding domain"/>
    <property type="match status" value="1"/>
</dbReference>
<keyword evidence="2" id="KW-0804">Transcription</keyword>
<dbReference type="Pfam" id="PF24277">
    <property type="entry name" value="DmsR_N"/>
    <property type="match status" value="1"/>
</dbReference>
<dbReference type="Proteomes" id="UP000273828">
    <property type="component" value="Unassembled WGS sequence"/>
</dbReference>
<accession>A0A3N6LSQ8</accession>